<dbReference type="AlphaFoldDB" id="A0ABD3SRV2"/>
<feature type="region of interest" description="Disordered" evidence="2">
    <location>
        <begin position="234"/>
        <end position="433"/>
    </location>
</feature>
<feature type="compositionally biased region" description="Low complexity" evidence="2">
    <location>
        <begin position="241"/>
        <end position="251"/>
    </location>
</feature>
<feature type="compositionally biased region" description="Basic and acidic residues" evidence="2">
    <location>
        <begin position="369"/>
        <end position="384"/>
    </location>
</feature>
<sequence>MPSIKGTASIASSTALQKQLRSTAFPSNFSEKCNVARVHRTVLAHWIERRVESILGFDDDIVSSTAVHLFLPEPQDGGLGGNNAAADYWDVDPRRAQLDLEGFLGEREAASFASELWTMMLDAQNSPSGIPKVLVEKKKEEMRRQREEMQQQKQRGFGRHHDVVGRGSVGSLPPPAALGRGGGEMNAFVREASRRAEAARAAILADRPPPPAAAAAAAAAVGVGVSAGGGSTNAANPPPAAGAAPAVDGGPVPVPPSPSPPPVGGDDFVDRDVRGPRGGIAGKDNRDRDDRRAGGGDYYRRDEARGGGKWDPHEGGGRSHRRGGNNYYDDAPPSRRYGRDDGDGYHRNDDYDRRYYNDRRGGGGGDRGGGLDEFGRDRRWREPGVGRGNNVNDGGRGGDNGGGNARRAYRGAFDGRKDPPRESVEVGLLFAVT</sequence>
<proteinExistence type="predicted"/>
<dbReference type="Proteomes" id="UP001530377">
    <property type="component" value="Unassembled WGS sequence"/>
</dbReference>
<dbReference type="InterPro" id="IPR052225">
    <property type="entry name" value="Ser/Arg_repetitive_matrix"/>
</dbReference>
<protein>
    <recommendedName>
        <fullName evidence="3">PWI domain-containing protein</fullName>
    </recommendedName>
</protein>
<feature type="domain" description="PWI" evidence="3">
    <location>
        <begin position="22"/>
        <end position="137"/>
    </location>
</feature>
<keyword evidence="5" id="KW-1185">Reference proteome</keyword>
<comment type="caution">
    <text evidence="4">The sequence shown here is derived from an EMBL/GenBank/DDBJ whole genome shotgun (WGS) entry which is preliminary data.</text>
</comment>
<dbReference type="PANTHER" id="PTHR23148">
    <property type="entry name" value="SERINE/ARGININE REGULATED NUCLEAR MATRIX PROTEIN"/>
    <property type="match status" value="1"/>
</dbReference>
<dbReference type="SUPFAM" id="SSF101233">
    <property type="entry name" value="PWI domain"/>
    <property type="match status" value="1"/>
</dbReference>
<evidence type="ECO:0000313" key="5">
    <source>
        <dbReference type="Proteomes" id="UP001530377"/>
    </source>
</evidence>
<dbReference type="GO" id="GO:0006397">
    <property type="term" value="P:mRNA processing"/>
    <property type="evidence" value="ECO:0007669"/>
    <property type="project" value="UniProtKB-KW"/>
</dbReference>
<keyword evidence="1" id="KW-0507">mRNA processing</keyword>
<dbReference type="EMBL" id="JALLPB020000007">
    <property type="protein sequence ID" value="KAL3827160.1"/>
    <property type="molecule type" value="Genomic_DNA"/>
</dbReference>
<evidence type="ECO:0000259" key="3">
    <source>
        <dbReference type="PROSITE" id="PS51025"/>
    </source>
</evidence>
<dbReference type="InterPro" id="IPR002483">
    <property type="entry name" value="PWI_dom"/>
</dbReference>
<dbReference type="Pfam" id="PF01480">
    <property type="entry name" value="PWI"/>
    <property type="match status" value="1"/>
</dbReference>
<evidence type="ECO:0000313" key="4">
    <source>
        <dbReference type="EMBL" id="KAL3827160.1"/>
    </source>
</evidence>
<organism evidence="4 5">
    <name type="scientific">Cyclostephanos tholiformis</name>
    <dbReference type="NCBI Taxonomy" id="382380"/>
    <lineage>
        <taxon>Eukaryota</taxon>
        <taxon>Sar</taxon>
        <taxon>Stramenopiles</taxon>
        <taxon>Ochrophyta</taxon>
        <taxon>Bacillariophyta</taxon>
        <taxon>Coscinodiscophyceae</taxon>
        <taxon>Thalassiosirophycidae</taxon>
        <taxon>Stephanodiscales</taxon>
        <taxon>Stephanodiscaceae</taxon>
        <taxon>Cyclostephanos</taxon>
    </lineage>
</organism>
<feature type="compositionally biased region" description="Pro residues" evidence="2">
    <location>
        <begin position="252"/>
        <end position="263"/>
    </location>
</feature>
<feature type="compositionally biased region" description="Basic and acidic residues" evidence="2">
    <location>
        <begin position="413"/>
        <end position="424"/>
    </location>
</feature>
<dbReference type="PANTHER" id="PTHR23148:SF0">
    <property type="entry name" value="SERINE_ARGININE REPETITIVE MATRIX PROTEIN 1"/>
    <property type="match status" value="1"/>
</dbReference>
<evidence type="ECO:0000256" key="2">
    <source>
        <dbReference type="SAM" id="MobiDB-lite"/>
    </source>
</evidence>
<reference evidence="4 5" key="1">
    <citation type="submission" date="2024-10" db="EMBL/GenBank/DDBJ databases">
        <title>Updated reference genomes for cyclostephanoid diatoms.</title>
        <authorList>
            <person name="Roberts W.R."/>
            <person name="Alverson A.J."/>
        </authorList>
    </citation>
    <scope>NUCLEOTIDE SEQUENCE [LARGE SCALE GENOMIC DNA]</scope>
    <source>
        <strain evidence="4 5">AJA228-03</strain>
    </source>
</reference>
<feature type="compositionally biased region" description="Basic and acidic residues" evidence="2">
    <location>
        <begin position="337"/>
        <end position="361"/>
    </location>
</feature>
<dbReference type="PROSITE" id="PS51025">
    <property type="entry name" value="PWI"/>
    <property type="match status" value="1"/>
</dbReference>
<dbReference type="SMART" id="SM00311">
    <property type="entry name" value="PWI"/>
    <property type="match status" value="1"/>
</dbReference>
<dbReference type="InterPro" id="IPR036483">
    <property type="entry name" value="PWI_dom_sf"/>
</dbReference>
<feature type="region of interest" description="Disordered" evidence="2">
    <location>
        <begin position="150"/>
        <end position="181"/>
    </location>
</feature>
<accession>A0ABD3SRV2</accession>
<evidence type="ECO:0000256" key="1">
    <source>
        <dbReference type="ARBA" id="ARBA00022664"/>
    </source>
</evidence>
<gene>
    <name evidence="4" type="ORF">ACHAXA_006715</name>
</gene>
<dbReference type="Gene3D" id="1.20.1390.10">
    <property type="entry name" value="PWI domain"/>
    <property type="match status" value="1"/>
</dbReference>
<name>A0ABD3SRV2_9STRA</name>
<feature type="compositionally biased region" description="Gly residues" evidence="2">
    <location>
        <begin position="394"/>
        <end position="404"/>
    </location>
</feature>
<feature type="compositionally biased region" description="Basic and acidic residues" evidence="2">
    <location>
        <begin position="283"/>
        <end position="317"/>
    </location>
</feature>